<feature type="transmembrane region" description="Helical" evidence="9">
    <location>
        <begin position="63"/>
        <end position="83"/>
    </location>
</feature>
<keyword evidence="8 9" id="KW-0472">Membrane</keyword>
<dbReference type="EMBL" id="FQZM01000017">
    <property type="protein sequence ID" value="SHJ01316.1"/>
    <property type="molecule type" value="Genomic_DNA"/>
</dbReference>
<keyword evidence="4 9" id="KW-1003">Cell membrane</keyword>
<name>A0A1M6FUB5_9FIRM</name>
<keyword evidence="3 9" id="KW-0813">Transport</keyword>
<dbReference type="PANTHER" id="PTHR30413">
    <property type="entry name" value="INNER MEMBRANE TRANSPORT PERMEASE"/>
    <property type="match status" value="1"/>
</dbReference>
<dbReference type="GO" id="GO:0140359">
    <property type="term" value="F:ABC-type transporter activity"/>
    <property type="evidence" value="ECO:0007669"/>
    <property type="project" value="InterPro"/>
</dbReference>
<proteinExistence type="inferred from homology"/>
<feature type="domain" description="ABC transmembrane type-2" evidence="10">
    <location>
        <begin position="32"/>
        <end position="250"/>
    </location>
</feature>
<feature type="transmembrane region" description="Helical" evidence="9">
    <location>
        <begin position="229"/>
        <end position="247"/>
    </location>
</feature>
<comment type="subcellular location">
    <subcellularLocation>
        <location evidence="1">Cell inner membrane</location>
        <topology evidence="1">Multi-pass membrane protein</topology>
    </subcellularLocation>
    <subcellularLocation>
        <location evidence="9">Cell membrane</location>
        <topology evidence="9">Multi-pass membrane protein</topology>
    </subcellularLocation>
</comment>
<protein>
    <recommendedName>
        <fullName evidence="9">Transport permease protein</fullName>
    </recommendedName>
</protein>
<dbReference type="InterPro" id="IPR013525">
    <property type="entry name" value="ABC2_TM"/>
</dbReference>
<dbReference type="GO" id="GO:0015920">
    <property type="term" value="P:lipopolysaccharide transport"/>
    <property type="evidence" value="ECO:0007669"/>
    <property type="project" value="TreeGrafter"/>
</dbReference>
<keyword evidence="12" id="KW-1185">Reference proteome</keyword>
<evidence type="ECO:0000256" key="5">
    <source>
        <dbReference type="ARBA" id="ARBA00022519"/>
    </source>
</evidence>
<dbReference type="RefSeq" id="WP_072868590.1">
    <property type="nucleotide sequence ID" value="NZ_FQZM01000017.1"/>
</dbReference>
<evidence type="ECO:0000256" key="4">
    <source>
        <dbReference type="ARBA" id="ARBA00022475"/>
    </source>
</evidence>
<evidence type="ECO:0000313" key="11">
    <source>
        <dbReference type="EMBL" id="SHJ01316.1"/>
    </source>
</evidence>
<reference evidence="12" key="1">
    <citation type="submission" date="2016-11" db="EMBL/GenBank/DDBJ databases">
        <authorList>
            <person name="Varghese N."/>
            <person name="Submissions S."/>
        </authorList>
    </citation>
    <scope>NUCLEOTIDE SEQUENCE [LARGE SCALE GENOMIC DNA]</scope>
    <source>
        <strain evidence="12">DSM 16057</strain>
    </source>
</reference>
<dbReference type="GO" id="GO:0043190">
    <property type="term" value="C:ATP-binding cassette (ABC) transporter complex"/>
    <property type="evidence" value="ECO:0007669"/>
    <property type="project" value="InterPro"/>
</dbReference>
<evidence type="ECO:0000313" key="12">
    <source>
        <dbReference type="Proteomes" id="UP000184529"/>
    </source>
</evidence>
<dbReference type="AlphaFoldDB" id="A0A1M6FUB5"/>
<evidence type="ECO:0000256" key="7">
    <source>
        <dbReference type="ARBA" id="ARBA00022989"/>
    </source>
</evidence>
<accession>A0A1M6FUB5</accession>
<feature type="transmembrane region" description="Helical" evidence="9">
    <location>
        <begin position="31"/>
        <end position="51"/>
    </location>
</feature>
<dbReference type="InterPro" id="IPR000412">
    <property type="entry name" value="ABC_2_transport"/>
</dbReference>
<evidence type="ECO:0000256" key="6">
    <source>
        <dbReference type="ARBA" id="ARBA00022692"/>
    </source>
</evidence>
<evidence type="ECO:0000256" key="2">
    <source>
        <dbReference type="ARBA" id="ARBA00007783"/>
    </source>
</evidence>
<dbReference type="STRING" id="1121432.SAMN02745219_01554"/>
<gene>
    <name evidence="11" type="ORF">SAMN02745219_01554</name>
</gene>
<dbReference type="Proteomes" id="UP000184529">
    <property type="component" value="Unassembled WGS sequence"/>
</dbReference>
<evidence type="ECO:0000256" key="8">
    <source>
        <dbReference type="ARBA" id="ARBA00023136"/>
    </source>
</evidence>
<sequence>MCEQIKEIYAYREMLKNLVAKELRARYKGSVLGFLWTFFNPLLMLVVYNVVFSFVMRAQIENYAMFLFVALLPWNYLSVSVLQGATSLVQNGALIKKIYFPREVLPLSVVLANLVNYLLSLLILVPALLAFKIKLTAALLAFPAVLLVETMLVTSLALCVSVTNVYFRDLEHIVGILMTVWFFLTPVLYPVDIIPAKVKPFFNLNPATPLMEAYRAIFFYGRWPDWTSLGYLAAGLAVLLTLSLIFFSRLQRNIAEEI</sequence>
<evidence type="ECO:0000259" key="10">
    <source>
        <dbReference type="PROSITE" id="PS51012"/>
    </source>
</evidence>
<feature type="transmembrane region" description="Helical" evidence="9">
    <location>
        <begin position="172"/>
        <end position="191"/>
    </location>
</feature>
<comment type="similarity">
    <text evidence="2 9">Belongs to the ABC-2 integral membrane protein family.</text>
</comment>
<dbReference type="OrthoDB" id="9786910at2"/>
<feature type="transmembrane region" description="Helical" evidence="9">
    <location>
        <begin position="104"/>
        <end position="131"/>
    </location>
</feature>
<dbReference type="PROSITE" id="PS51012">
    <property type="entry name" value="ABC_TM2"/>
    <property type="match status" value="1"/>
</dbReference>
<keyword evidence="7 9" id="KW-1133">Transmembrane helix</keyword>
<keyword evidence="6 9" id="KW-0812">Transmembrane</keyword>
<evidence type="ECO:0000256" key="1">
    <source>
        <dbReference type="ARBA" id="ARBA00004429"/>
    </source>
</evidence>
<evidence type="ECO:0000256" key="3">
    <source>
        <dbReference type="ARBA" id="ARBA00022448"/>
    </source>
</evidence>
<dbReference type="PANTHER" id="PTHR30413:SF8">
    <property type="entry name" value="TRANSPORT PERMEASE PROTEIN"/>
    <property type="match status" value="1"/>
</dbReference>
<feature type="transmembrane region" description="Helical" evidence="9">
    <location>
        <begin position="137"/>
        <end position="160"/>
    </location>
</feature>
<dbReference type="InterPro" id="IPR047817">
    <property type="entry name" value="ABC2_TM_bact-type"/>
</dbReference>
<organism evidence="11 12">
    <name type="scientific">Desulfofundulus thermosubterraneus DSM 16057</name>
    <dbReference type="NCBI Taxonomy" id="1121432"/>
    <lineage>
        <taxon>Bacteria</taxon>
        <taxon>Bacillati</taxon>
        <taxon>Bacillota</taxon>
        <taxon>Clostridia</taxon>
        <taxon>Eubacteriales</taxon>
        <taxon>Peptococcaceae</taxon>
        <taxon>Desulfofundulus</taxon>
    </lineage>
</organism>
<evidence type="ECO:0000256" key="9">
    <source>
        <dbReference type="RuleBase" id="RU361157"/>
    </source>
</evidence>
<keyword evidence="5" id="KW-0997">Cell inner membrane</keyword>
<dbReference type="Pfam" id="PF01061">
    <property type="entry name" value="ABC2_membrane"/>
    <property type="match status" value="1"/>
</dbReference>
<dbReference type="PIRSF" id="PIRSF006648">
    <property type="entry name" value="DrrB"/>
    <property type="match status" value="1"/>
</dbReference>